<dbReference type="PROSITE" id="PS50920">
    <property type="entry name" value="SOLCAR"/>
    <property type="match status" value="1"/>
</dbReference>
<feature type="non-terminal residue" evidence="7">
    <location>
        <position position="1"/>
    </location>
</feature>
<keyword evidence="2 5" id="KW-0812">Transmembrane</keyword>
<accession>A0AA38GIK4</accession>
<dbReference type="Proteomes" id="UP000824469">
    <property type="component" value="Unassembled WGS sequence"/>
</dbReference>
<feature type="repeat" description="Solcar" evidence="5">
    <location>
        <begin position="21"/>
        <end position="83"/>
    </location>
</feature>
<comment type="caution">
    <text evidence="7">The sequence shown here is derived from an EMBL/GenBank/DDBJ whole genome shotgun (WGS) entry which is preliminary data.</text>
</comment>
<feature type="non-terminal residue" evidence="7">
    <location>
        <position position="83"/>
    </location>
</feature>
<evidence type="ECO:0000256" key="6">
    <source>
        <dbReference type="RuleBase" id="RU000488"/>
    </source>
</evidence>
<dbReference type="GO" id="GO:0016020">
    <property type="term" value="C:membrane"/>
    <property type="evidence" value="ECO:0007669"/>
    <property type="project" value="UniProtKB-SubCell"/>
</dbReference>
<evidence type="ECO:0000313" key="8">
    <source>
        <dbReference type="Proteomes" id="UP000824469"/>
    </source>
</evidence>
<comment type="similarity">
    <text evidence="6">Belongs to the mitochondrial carrier (TC 2.A.29) family.</text>
</comment>
<keyword evidence="3" id="KW-0677">Repeat</keyword>
<evidence type="ECO:0000256" key="3">
    <source>
        <dbReference type="ARBA" id="ARBA00022737"/>
    </source>
</evidence>
<dbReference type="Gene3D" id="1.50.40.10">
    <property type="entry name" value="Mitochondrial carrier domain"/>
    <property type="match status" value="1"/>
</dbReference>
<protein>
    <submittedName>
        <fullName evidence="7">Uncharacterized protein</fullName>
    </submittedName>
</protein>
<evidence type="ECO:0000256" key="4">
    <source>
        <dbReference type="ARBA" id="ARBA00023136"/>
    </source>
</evidence>
<sequence>FFAYDTVKKFLTPKPGDPSRVPFPVSPFAGAVAGVCSTVCTYPLELLKTRMTIQRGVYDNLLDAFVKIIREEGPAELYRGLTP</sequence>
<keyword evidence="8" id="KW-1185">Reference proteome</keyword>
<proteinExistence type="inferred from homology"/>
<dbReference type="AlphaFoldDB" id="A0AA38GIK4"/>
<keyword evidence="4 5" id="KW-0472">Membrane</keyword>
<organism evidence="7 8">
    <name type="scientific">Taxus chinensis</name>
    <name type="common">Chinese yew</name>
    <name type="synonym">Taxus wallichiana var. chinensis</name>
    <dbReference type="NCBI Taxonomy" id="29808"/>
    <lineage>
        <taxon>Eukaryota</taxon>
        <taxon>Viridiplantae</taxon>
        <taxon>Streptophyta</taxon>
        <taxon>Embryophyta</taxon>
        <taxon>Tracheophyta</taxon>
        <taxon>Spermatophyta</taxon>
        <taxon>Pinopsida</taxon>
        <taxon>Pinidae</taxon>
        <taxon>Conifers II</taxon>
        <taxon>Cupressales</taxon>
        <taxon>Taxaceae</taxon>
        <taxon>Taxus</taxon>
    </lineage>
</organism>
<comment type="subcellular location">
    <subcellularLocation>
        <location evidence="1">Membrane</location>
        <topology evidence="1">Multi-pass membrane protein</topology>
    </subcellularLocation>
</comment>
<keyword evidence="6" id="KW-0813">Transport</keyword>
<dbReference type="InterPro" id="IPR018108">
    <property type="entry name" value="MCP_transmembrane"/>
</dbReference>
<dbReference type="PANTHER" id="PTHR24089">
    <property type="entry name" value="SOLUTE CARRIER FAMILY 25"/>
    <property type="match status" value="1"/>
</dbReference>
<dbReference type="SUPFAM" id="SSF103506">
    <property type="entry name" value="Mitochondrial carrier"/>
    <property type="match status" value="1"/>
</dbReference>
<evidence type="ECO:0000256" key="5">
    <source>
        <dbReference type="PROSITE-ProRule" id="PRU00282"/>
    </source>
</evidence>
<name>A0AA38GIK4_TAXCH</name>
<evidence type="ECO:0000256" key="2">
    <source>
        <dbReference type="ARBA" id="ARBA00022692"/>
    </source>
</evidence>
<evidence type="ECO:0000256" key="1">
    <source>
        <dbReference type="ARBA" id="ARBA00004141"/>
    </source>
</evidence>
<dbReference type="Pfam" id="PF00153">
    <property type="entry name" value="Mito_carr"/>
    <property type="match status" value="1"/>
</dbReference>
<gene>
    <name evidence="7" type="ORF">KI387_017329</name>
</gene>
<reference evidence="7 8" key="1">
    <citation type="journal article" date="2021" name="Nat. Plants">
        <title>The Taxus genome provides insights into paclitaxel biosynthesis.</title>
        <authorList>
            <person name="Xiong X."/>
            <person name="Gou J."/>
            <person name="Liao Q."/>
            <person name="Li Y."/>
            <person name="Zhou Q."/>
            <person name="Bi G."/>
            <person name="Li C."/>
            <person name="Du R."/>
            <person name="Wang X."/>
            <person name="Sun T."/>
            <person name="Guo L."/>
            <person name="Liang H."/>
            <person name="Lu P."/>
            <person name="Wu Y."/>
            <person name="Zhang Z."/>
            <person name="Ro D.K."/>
            <person name="Shang Y."/>
            <person name="Huang S."/>
            <person name="Yan J."/>
        </authorList>
    </citation>
    <scope>NUCLEOTIDE SEQUENCE [LARGE SCALE GENOMIC DNA]</scope>
    <source>
        <strain evidence="7">Ta-2019</strain>
    </source>
</reference>
<dbReference type="EMBL" id="JAHRHJ020000003">
    <property type="protein sequence ID" value="KAH9322690.1"/>
    <property type="molecule type" value="Genomic_DNA"/>
</dbReference>
<evidence type="ECO:0000313" key="7">
    <source>
        <dbReference type="EMBL" id="KAH9322690.1"/>
    </source>
</evidence>
<dbReference type="InterPro" id="IPR023395">
    <property type="entry name" value="MCP_dom_sf"/>
</dbReference>